<reference evidence="3 4" key="1">
    <citation type="journal article" date="2015" name="Nature">
        <title>rRNA introns, odd ribosomes, and small enigmatic genomes across a large radiation of phyla.</title>
        <authorList>
            <person name="Brown C.T."/>
            <person name="Hug L.A."/>
            <person name="Thomas B.C."/>
            <person name="Sharon I."/>
            <person name="Castelle C.J."/>
            <person name="Singh A."/>
            <person name="Wilkins M.J."/>
            <person name="Williams K.H."/>
            <person name="Banfield J.F."/>
        </authorList>
    </citation>
    <scope>NUCLEOTIDE SEQUENCE [LARGE SCALE GENOMIC DNA]</scope>
</reference>
<feature type="region of interest" description="Disordered" evidence="2">
    <location>
        <begin position="97"/>
        <end position="117"/>
    </location>
</feature>
<dbReference type="STRING" id="1619036.US58_C0032G0013"/>
<dbReference type="GO" id="GO:0022627">
    <property type="term" value="C:cytosolic small ribosomal subunit"/>
    <property type="evidence" value="ECO:0007669"/>
    <property type="project" value="TreeGrafter"/>
</dbReference>
<dbReference type="AlphaFoldDB" id="A0A0G0JRB6"/>
<name>A0A0G0JRB6_9BACT</name>
<sequence>MQVLINGKGIELTEAIKNYTEKKIGALEKFYGKIIRADVTVGMENHHHLKGKIFVCECKLEVPGKNLFASKSEKTLYKAIDKIRDYLEAELMKRKETSEKKDKKDRKLVRASKEYGV</sequence>
<protein>
    <submittedName>
        <fullName evidence="3">Sigma 54 modulation protein/ribosomal protein S30EA</fullName>
    </submittedName>
</protein>
<dbReference type="Pfam" id="PF02482">
    <property type="entry name" value="Ribosomal_S30AE"/>
    <property type="match status" value="1"/>
</dbReference>
<dbReference type="Proteomes" id="UP000034333">
    <property type="component" value="Unassembled WGS sequence"/>
</dbReference>
<dbReference type="InterPro" id="IPR050574">
    <property type="entry name" value="HPF/YfiA_ribosome-assoc"/>
</dbReference>
<evidence type="ECO:0000313" key="4">
    <source>
        <dbReference type="Proteomes" id="UP000034333"/>
    </source>
</evidence>
<dbReference type="SUPFAM" id="SSF69754">
    <property type="entry name" value="Ribosome binding protein Y (YfiA homologue)"/>
    <property type="match status" value="1"/>
</dbReference>
<evidence type="ECO:0000256" key="1">
    <source>
        <dbReference type="ARBA" id="ARBA00022845"/>
    </source>
</evidence>
<dbReference type="GO" id="GO:0043024">
    <property type="term" value="F:ribosomal small subunit binding"/>
    <property type="evidence" value="ECO:0007669"/>
    <property type="project" value="TreeGrafter"/>
</dbReference>
<accession>A0A0G0JRB6</accession>
<keyword evidence="1" id="KW-0810">Translation regulation</keyword>
<dbReference type="EMBL" id="LBTN01000032">
    <property type="protein sequence ID" value="KKQ39474.1"/>
    <property type="molecule type" value="Genomic_DNA"/>
</dbReference>
<dbReference type="InterPro" id="IPR003489">
    <property type="entry name" value="RHF/RaiA"/>
</dbReference>
<comment type="caution">
    <text evidence="3">The sequence shown here is derived from an EMBL/GenBank/DDBJ whole genome shotgun (WGS) entry which is preliminary data.</text>
</comment>
<dbReference type="GO" id="GO:0045900">
    <property type="term" value="P:negative regulation of translational elongation"/>
    <property type="evidence" value="ECO:0007669"/>
    <property type="project" value="TreeGrafter"/>
</dbReference>
<keyword evidence="3" id="KW-0687">Ribonucleoprotein</keyword>
<evidence type="ECO:0000313" key="3">
    <source>
        <dbReference type="EMBL" id="KKQ39474.1"/>
    </source>
</evidence>
<evidence type="ECO:0000256" key="2">
    <source>
        <dbReference type="SAM" id="MobiDB-lite"/>
    </source>
</evidence>
<dbReference type="InterPro" id="IPR036567">
    <property type="entry name" value="RHF-like"/>
</dbReference>
<dbReference type="PANTHER" id="PTHR33231">
    <property type="entry name" value="30S RIBOSOMAL PROTEIN"/>
    <property type="match status" value="1"/>
</dbReference>
<proteinExistence type="predicted"/>
<gene>
    <name evidence="3" type="ORF">US58_C0032G0013</name>
</gene>
<keyword evidence="3" id="KW-0689">Ribosomal protein</keyword>
<dbReference type="Gene3D" id="3.30.160.100">
    <property type="entry name" value="Ribosome hibernation promotion factor-like"/>
    <property type="match status" value="1"/>
</dbReference>
<organism evidence="3 4">
    <name type="scientific">Candidatus Magasanikbacteria bacterium GW2011_GWA2_37_8</name>
    <dbReference type="NCBI Taxonomy" id="1619036"/>
    <lineage>
        <taxon>Bacteria</taxon>
        <taxon>Candidatus Magasanikiibacteriota</taxon>
    </lineage>
</organism>
<dbReference type="PANTHER" id="PTHR33231:SF1">
    <property type="entry name" value="30S RIBOSOMAL PROTEIN"/>
    <property type="match status" value="1"/>
</dbReference>
<dbReference type="NCBIfam" id="TIGR00741">
    <property type="entry name" value="yfiA"/>
    <property type="match status" value="1"/>
</dbReference>